<dbReference type="Proteomes" id="UP000195437">
    <property type="component" value="Chromosome"/>
</dbReference>
<dbReference type="InterPro" id="IPR009910">
    <property type="entry name" value="DUF1450"/>
</dbReference>
<sequence length="80" mass="8612">MGIVIVEVCDVNPASGLDLESLESTYPGTSVIRTPCLSNCSECALHPYAYVNGEIHWADTTDELWNTIKTAVEAELAGLL</sequence>
<keyword evidence="2" id="KW-1185">Reference proteome</keyword>
<accession>A0A1Y0IUV7</accession>
<evidence type="ECO:0000313" key="2">
    <source>
        <dbReference type="Proteomes" id="UP000195437"/>
    </source>
</evidence>
<dbReference type="AlphaFoldDB" id="A0A1Y0IUV7"/>
<name>A0A1Y0IUV7_9BACL</name>
<organism evidence="1 2">
    <name type="scientific">Tumebacillus avium</name>
    <dbReference type="NCBI Taxonomy" id="1903704"/>
    <lineage>
        <taxon>Bacteria</taxon>
        <taxon>Bacillati</taxon>
        <taxon>Bacillota</taxon>
        <taxon>Bacilli</taxon>
        <taxon>Bacillales</taxon>
        <taxon>Alicyclobacillaceae</taxon>
        <taxon>Tumebacillus</taxon>
    </lineage>
</organism>
<reference evidence="2" key="1">
    <citation type="submission" date="2017-05" db="EMBL/GenBank/DDBJ databases">
        <authorList>
            <person name="Sung H."/>
        </authorList>
    </citation>
    <scope>NUCLEOTIDE SEQUENCE [LARGE SCALE GENOMIC DNA]</scope>
    <source>
        <strain evidence="2">AR23208</strain>
    </source>
</reference>
<proteinExistence type="predicted"/>
<gene>
    <name evidence="1" type="ORF">CBW65_20620</name>
</gene>
<dbReference type="KEGG" id="tum:CBW65_20620"/>
<dbReference type="Pfam" id="PF07293">
    <property type="entry name" value="DUF1450"/>
    <property type="match status" value="1"/>
</dbReference>
<dbReference type="RefSeq" id="WP_087458461.1">
    <property type="nucleotide sequence ID" value="NZ_CP021434.1"/>
</dbReference>
<protein>
    <recommendedName>
        <fullName evidence="3">UDP-N-acetylmuramoylalanine--D-glutamate ligase</fullName>
    </recommendedName>
</protein>
<dbReference type="OrthoDB" id="1684419at2"/>
<evidence type="ECO:0008006" key="3">
    <source>
        <dbReference type="Google" id="ProtNLM"/>
    </source>
</evidence>
<evidence type="ECO:0000313" key="1">
    <source>
        <dbReference type="EMBL" id="ARU63114.1"/>
    </source>
</evidence>
<dbReference type="EMBL" id="CP021434">
    <property type="protein sequence ID" value="ARU63114.1"/>
    <property type="molecule type" value="Genomic_DNA"/>
</dbReference>